<evidence type="ECO:0000256" key="6">
    <source>
        <dbReference type="ARBA" id="ARBA00023154"/>
    </source>
</evidence>
<gene>
    <name evidence="9" type="primary">dapF</name>
    <name evidence="11" type="ORF">EDD58_1033</name>
</gene>
<sequence length="283" mass="31275">MKFTKMHGLGNDFILITQDHPPEVKVASKMAIQWCNRHQGIGADGLVFLYPTSDADIAMRIFNADGTLAEQCGNAIRCVAKYYYERISKEKETILIETKVGIQPVWLHTENGVVQQIRVDMGVPKLKAAEIPVLIESQGEPVVSQSITIKDMSFQFTGVSMGNPHIVIPVSDAKAFPVQKWGPLLETHSYFPQKTNVEFATYHTPNEITMRVWERGVGETLACGSGACATLVAGVLTGKSDRRAILHLAGGELEIEWNVEDDHVYMTGPAAFVFSGEWIEGLR</sequence>
<dbReference type="GO" id="GO:0005829">
    <property type="term" value="C:cytosol"/>
    <property type="evidence" value="ECO:0007669"/>
    <property type="project" value="TreeGrafter"/>
</dbReference>
<dbReference type="HAMAP" id="MF_00197">
    <property type="entry name" value="DAP_epimerase"/>
    <property type="match status" value="1"/>
</dbReference>
<feature type="site" description="Could be important to modulate the pK values of the two catalytic cysteine residues" evidence="9">
    <location>
        <position position="165"/>
    </location>
</feature>
<keyword evidence="4 9" id="KW-0963">Cytoplasm</keyword>
<dbReference type="UniPathway" id="UPA00034">
    <property type="reaction ID" value="UER00025"/>
</dbReference>
<feature type="binding site" evidence="9">
    <location>
        <position position="163"/>
    </location>
    <ligand>
        <name>substrate</name>
    </ligand>
</feature>
<evidence type="ECO:0000256" key="10">
    <source>
        <dbReference type="PROSITE-ProRule" id="PRU10125"/>
    </source>
</evidence>
<feature type="binding site" evidence="9">
    <location>
        <begin position="73"/>
        <end position="74"/>
    </location>
    <ligand>
        <name>substrate</name>
    </ligand>
</feature>
<evidence type="ECO:0000256" key="3">
    <source>
        <dbReference type="ARBA" id="ARBA00013080"/>
    </source>
</evidence>
<evidence type="ECO:0000256" key="7">
    <source>
        <dbReference type="ARBA" id="ARBA00023235"/>
    </source>
</evidence>
<feature type="binding site" evidence="9">
    <location>
        <position position="196"/>
    </location>
    <ligand>
        <name>substrate</name>
    </ligand>
</feature>
<dbReference type="PANTHER" id="PTHR31689">
    <property type="entry name" value="DIAMINOPIMELATE EPIMERASE, CHLOROPLASTIC"/>
    <property type="match status" value="1"/>
</dbReference>
<feature type="binding site" evidence="9">
    <location>
        <position position="11"/>
    </location>
    <ligand>
        <name>substrate</name>
    </ligand>
</feature>
<evidence type="ECO:0000256" key="5">
    <source>
        <dbReference type="ARBA" id="ARBA00022605"/>
    </source>
</evidence>
<evidence type="ECO:0000256" key="2">
    <source>
        <dbReference type="ARBA" id="ARBA00010219"/>
    </source>
</evidence>
<keyword evidence="6 9" id="KW-0457">Lysine biosynthesis</keyword>
<dbReference type="GO" id="GO:0008837">
    <property type="term" value="F:diaminopimelate epimerase activity"/>
    <property type="evidence" value="ECO:0007669"/>
    <property type="project" value="UniProtKB-UniRule"/>
</dbReference>
<dbReference type="Gene3D" id="3.10.310.10">
    <property type="entry name" value="Diaminopimelate Epimerase, Chain A, domain 1"/>
    <property type="match status" value="2"/>
</dbReference>
<dbReference type="GO" id="GO:0009089">
    <property type="term" value="P:lysine biosynthetic process via diaminopimelate"/>
    <property type="evidence" value="ECO:0007669"/>
    <property type="project" value="UniProtKB-UniRule"/>
</dbReference>
<dbReference type="AlphaFoldDB" id="A0A4R3L5C6"/>
<dbReference type="EC" id="5.1.1.7" evidence="3 9"/>
<feature type="active site" evidence="10">
    <location>
        <position position="72"/>
    </location>
</feature>
<feature type="binding site" evidence="9">
    <location>
        <begin position="224"/>
        <end position="225"/>
    </location>
    <ligand>
        <name>substrate</name>
    </ligand>
</feature>
<dbReference type="NCBIfam" id="TIGR00652">
    <property type="entry name" value="DapF"/>
    <property type="match status" value="1"/>
</dbReference>
<dbReference type="OrthoDB" id="9805408at2"/>
<reference evidence="11 12" key="1">
    <citation type="submission" date="2019-03" db="EMBL/GenBank/DDBJ databases">
        <title>Genomic Encyclopedia of Type Strains, Phase IV (KMG-IV): sequencing the most valuable type-strain genomes for metagenomic binning, comparative biology and taxonomic classification.</title>
        <authorList>
            <person name="Goeker M."/>
        </authorList>
    </citation>
    <scope>NUCLEOTIDE SEQUENCE [LARGE SCALE GENOMIC DNA]</scope>
    <source>
        <strain evidence="11 12">DSM 45707</strain>
    </source>
</reference>
<feature type="binding site" evidence="9">
    <location>
        <position position="63"/>
    </location>
    <ligand>
        <name>substrate</name>
    </ligand>
</feature>
<dbReference type="Pfam" id="PF01678">
    <property type="entry name" value="DAP_epimerase"/>
    <property type="match status" value="2"/>
</dbReference>
<dbReference type="FunFam" id="3.10.310.10:FF:000004">
    <property type="entry name" value="Diaminopimelate epimerase"/>
    <property type="match status" value="1"/>
</dbReference>
<organism evidence="11 12">
    <name type="scientific">Hazenella coriacea</name>
    <dbReference type="NCBI Taxonomy" id="1179467"/>
    <lineage>
        <taxon>Bacteria</taxon>
        <taxon>Bacillati</taxon>
        <taxon>Bacillota</taxon>
        <taxon>Bacilli</taxon>
        <taxon>Bacillales</taxon>
        <taxon>Thermoactinomycetaceae</taxon>
        <taxon>Hazenella</taxon>
    </lineage>
</organism>
<feature type="active site" description="Proton donor" evidence="9">
    <location>
        <position position="72"/>
    </location>
</feature>
<comment type="pathway">
    <text evidence="1 9">Amino-acid biosynthesis; L-lysine biosynthesis via DAP pathway; DL-2,6-diaminopimelate from LL-2,6-diaminopimelate: step 1/1.</text>
</comment>
<name>A0A4R3L5C6_9BACL</name>
<evidence type="ECO:0000256" key="1">
    <source>
        <dbReference type="ARBA" id="ARBA00005196"/>
    </source>
</evidence>
<dbReference type="Proteomes" id="UP000294937">
    <property type="component" value="Unassembled WGS sequence"/>
</dbReference>
<evidence type="ECO:0000256" key="9">
    <source>
        <dbReference type="HAMAP-Rule" id="MF_00197"/>
    </source>
</evidence>
<dbReference type="InterPro" id="IPR001653">
    <property type="entry name" value="DAP_epimerase_DapF"/>
</dbReference>
<comment type="catalytic activity">
    <reaction evidence="8 9">
        <text>(2S,6S)-2,6-diaminopimelate = meso-2,6-diaminopimelate</text>
        <dbReference type="Rhea" id="RHEA:15393"/>
        <dbReference type="ChEBI" id="CHEBI:57609"/>
        <dbReference type="ChEBI" id="CHEBI:57791"/>
        <dbReference type="EC" id="5.1.1.7"/>
    </reaction>
</comment>
<comment type="subcellular location">
    <subcellularLocation>
        <location evidence="9">Cytoplasm</location>
    </subcellularLocation>
</comment>
<feature type="active site" description="Proton acceptor" evidence="9">
    <location>
        <position position="223"/>
    </location>
</feature>
<keyword evidence="5 9" id="KW-0028">Amino-acid biosynthesis</keyword>
<accession>A0A4R3L5C6</accession>
<comment type="caution">
    <text evidence="11">The sequence shown here is derived from an EMBL/GenBank/DDBJ whole genome shotgun (WGS) entry which is preliminary data.</text>
</comment>
<comment type="caution">
    <text evidence="9">Lacks conserved residue(s) required for the propagation of feature annotation.</text>
</comment>
<evidence type="ECO:0000256" key="8">
    <source>
        <dbReference type="ARBA" id="ARBA00051712"/>
    </source>
</evidence>
<keyword evidence="7 9" id="KW-0413">Isomerase</keyword>
<comment type="subunit">
    <text evidence="9">Homodimer.</text>
</comment>
<dbReference type="SUPFAM" id="SSF54506">
    <property type="entry name" value="Diaminopimelate epimerase-like"/>
    <property type="match status" value="2"/>
</dbReference>
<comment type="function">
    <text evidence="9">Catalyzes the stereoinversion of LL-2,6-diaminopimelate (L,L-DAP) to meso-diaminopimelate (meso-DAP), a precursor of L-lysine and an essential component of the bacterial peptidoglycan.</text>
</comment>
<evidence type="ECO:0000313" key="11">
    <source>
        <dbReference type="EMBL" id="TCS94592.1"/>
    </source>
</evidence>
<feature type="site" description="Could be important to modulate the pK values of the two catalytic cysteine residues" evidence="9">
    <location>
        <position position="214"/>
    </location>
</feature>
<dbReference type="PANTHER" id="PTHR31689:SF0">
    <property type="entry name" value="DIAMINOPIMELATE EPIMERASE"/>
    <property type="match status" value="1"/>
</dbReference>
<dbReference type="PROSITE" id="PS01326">
    <property type="entry name" value="DAP_EPIMERASE"/>
    <property type="match status" value="1"/>
</dbReference>
<feature type="binding site" evidence="9">
    <location>
        <begin position="214"/>
        <end position="215"/>
    </location>
    <ligand>
        <name>substrate</name>
    </ligand>
</feature>
<comment type="similarity">
    <text evidence="2 9">Belongs to the diaminopimelate epimerase family.</text>
</comment>
<proteinExistence type="inferred from homology"/>
<protein>
    <recommendedName>
        <fullName evidence="3 9">Diaminopimelate epimerase</fullName>
        <shortName evidence="9">DAP epimerase</shortName>
        <ecNumber evidence="3 9">5.1.1.7</ecNumber>
    </recommendedName>
    <alternativeName>
        <fullName evidence="9">PLP-independent amino acid racemase</fullName>
    </alternativeName>
</protein>
<evidence type="ECO:0000256" key="4">
    <source>
        <dbReference type="ARBA" id="ARBA00022490"/>
    </source>
</evidence>
<dbReference type="RefSeq" id="WP_131923987.1">
    <property type="nucleotide sequence ID" value="NZ_SMAG01000003.1"/>
</dbReference>
<evidence type="ECO:0000313" key="12">
    <source>
        <dbReference type="Proteomes" id="UP000294937"/>
    </source>
</evidence>
<dbReference type="InterPro" id="IPR018510">
    <property type="entry name" value="DAP_epimerase_AS"/>
</dbReference>
<keyword evidence="12" id="KW-1185">Reference proteome</keyword>
<dbReference type="EMBL" id="SMAG01000003">
    <property type="protein sequence ID" value="TCS94592.1"/>
    <property type="molecule type" value="Genomic_DNA"/>
</dbReference>